<proteinExistence type="predicted"/>
<protein>
    <recommendedName>
        <fullName evidence="4">Zinc finger GRF-type domain-containing protein</fullName>
    </recommendedName>
</protein>
<keyword evidence="1" id="KW-0812">Transmembrane</keyword>
<dbReference type="AlphaFoldDB" id="A0AAW1KCZ7"/>
<evidence type="ECO:0008006" key="4">
    <source>
        <dbReference type="Google" id="ProtNLM"/>
    </source>
</evidence>
<gene>
    <name evidence="2" type="ORF">RND81_06G175100</name>
</gene>
<feature type="transmembrane region" description="Helical" evidence="1">
    <location>
        <begin position="102"/>
        <end position="122"/>
    </location>
</feature>
<comment type="caution">
    <text evidence="2">The sequence shown here is derived from an EMBL/GenBank/DDBJ whole genome shotgun (WGS) entry which is preliminary data.</text>
</comment>
<keyword evidence="1" id="KW-1133">Transmembrane helix</keyword>
<evidence type="ECO:0000313" key="2">
    <source>
        <dbReference type="EMBL" id="KAK9715589.1"/>
    </source>
</evidence>
<accession>A0AAW1KCZ7</accession>
<evidence type="ECO:0000256" key="1">
    <source>
        <dbReference type="SAM" id="Phobius"/>
    </source>
</evidence>
<keyword evidence="1" id="KW-0472">Membrane</keyword>
<name>A0AAW1KCZ7_SAPOF</name>
<evidence type="ECO:0000313" key="3">
    <source>
        <dbReference type="Proteomes" id="UP001443914"/>
    </source>
</evidence>
<dbReference type="EMBL" id="JBDFQZ010000006">
    <property type="protein sequence ID" value="KAK9715589.1"/>
    <property type="molecule type" value="Genomic_DNA"/>
</dbReference>
<reference evidence="2" key="1">
    <citation type="submission" date="2024-03" db="EMBL/GenBank/DDBJ databases">
        <title>WGS assembly of Saponaria officinalis var. Norfolk2.</title>
        <authorList>
            <person name="Jenkins J."/>
            <person name="Shu S."/>
            <person name="Grimwood J."/>
            <person name="Barry K."/>
            <person name="Goodstein D."/>
            <person name="Schmutz J."/>
            <person name="Leebens-Mack J."/>
            <person name="Osbourn A."/>
        </authorList>
    </citation>
    <scope>NUCLEOTIDE SEQUENCE [LARGE SCALE GENOMIC DNA]</scope>
    <source>
        <strain evidence="2">JIC</strain>
    </source>
</reference>
<sequence>MSSSSWRNEPIEGLEFVNQPCRRCRRNAVIGISRSTSNPRKAYFRCEECNIFVGWLIDNHVIFSKTVDLKCSFDGDVSSVVEERSEDAQKLKMDLVELANVLRFYVTLIAFVFTVLVVAFIVKM</sequence>
<dbReference type="Proteomes" id="UP001443914">
    <property type="component" value="Unassembled WGS sequence"/>
</dbReference>
<organism evidence="2 3">
    <name type="scientific">Saponaria officinalis</name>
    <name type="common">Common soapwort</name>
    <name type="synonym">Lychnis saponaria</name>
    <dbReference type="NCBI Taxonomy" id="3572"/>
    <lineage>
        <taxon>Eukaryota</taxon>
        <taxon>Viridiplantae</taxon>
        <taxon>Streptophyta</taxon>
        <taxon>Embryophyta</taxon>
        <taxon>Tracheophyta</taxon>
        <taxon>Spermatophyta</taxon>
        <taxon>Magnoliopsida</taxon>
        <taxon>eudicotyledons</taxon>
        <taxon>Gunneridae</taxon>
        <taxon>Pentapetalae</taxon>
        <taxon>Caryophyllales</taxon>
        <taxon>Caryophyllaceae</taxon>
        <taxon>Caryophylleae</taxon>
        <taxon>Saponaria</taxon>
    </lineage>
</organism>
<keyword evidence="3" id="KW-1185">Reference proteome</keyword>